<evidence type="ECO:0000313" key="3">
    <source>
        <dbReference type="Proteomes" id="UP000092993"/>
    </source>
</evidence>
<accession>A0A1C7M813</accession>
<keyword evidence="3" id="KW-1185">Reference proteome</keyword>
<reference evidence="2 3" key="1">
    <citation type="submission" date="2016-03" db="EMBL/GenBank/DDBJ databases">
        <title>Whole genome sequencing of Grifola frondosa 9006-11.</title>
        <authorList>
            <person name="Min B."/>
            <person name="Park H."/>
            <person name="Kim J.-G."/>
            <person name="Cho H."/>
            <person name="Oh Y.-L."/>
            <person name="Kong W.-S."/>
            <person name="Choi I.-G."/>
        </authorList>
    </citation>
    <scope>NUCLEOTIDE SEQUENCE [LARGE SCALE GENOMIC DNA]</scope>
    <source>
        <strain evidence="2 3">9006-11</strain>
    </source>
</reference>
<gene>
    <name evidence="2" type="ORF">A0H81_06989</name>
</gene>
<dbReference type="EMBL" id="LUGG01000007">
    <property type="protein sequence ID" value="OBZ72978.1"/>
    <property type="molecule type" value="Genomic_DNA"/>
</dbReference>
<name>A0A1C7M813_GRIFR</name>
<dbReference type="STRING" id="5627.A0A1C7M813"/>
<proteinExistence type="predicted"/>
<protein>
    <submittedName>
        <fullName evidence="2">Uncharacterized protein</fullName>
    </submittedName>
</protein>
<dbReference type="Gene3D" id="2.70.150.10">
    <property type="entry name" value="Calcium-transporting ATPase, cytoplasmic transduction domain A"/>
    <property type="match status" value="1"/>
</dbReference>
<dbReference type="OrthoDB" id="3010113at2759"/>
<dbReference type="Proteomes" id="UP000092993">
    <property type="component" value="Unassembled WGS sequence"/>
</dbReference>
<comment type="caution">
    <text evidence="2">The sequence shown here is derived from an EMBL/GenBank/DDBJ whole genome shotgun (WGS) entry which is preliminary data.</text>
</comment>
<dbReference type="Gene3D" id="1.20.1110.10">
    <property type="entry name" value="Calcium-transporting ATPase, transmembrane domain"/>
    <property type="match status" value="1"/>
</dbReference>
<feature type="region of interest" description="Disordered" evidence="1">
    <location>
        <begin position="92"/>
        <end position="113"/>
    </location>
</feature>
<sequence>MLIWEFCNLARDAIDRIDPELSNILTHLLFLLLFINSPVDFYEKRNTGNAVKVLMDSPAPKARVKHSMQWREIDIAELVQDCQATLTAKSLPQSKKMGDRRERRRSSRAPPAMGDQACISSGFAQCVSGKFVIVGCDDIRSARTCLVCTMHSDAFAHIAATGSAGENSFGGWIGLVWVRNIVWLFPLDLIKFAVKATFIKSLQKRHLMDMAQHTETDVFTTCTTSRTASSHEAFVL</sequence>
<dbReference type="AlphaFoldDB" id="A0A1C7M813"/>
<organism evidence="2 3">
    <name type="scientific">Grifola frondosa</name>
    <name type="common">Maitake</name>
    <name type="synonym">Polyporus frondosus</name>
    <dbReference type="NCBI Taxonomy" id="5627"/>
    <lineage>
        <taxon>Eukaryota</taxon>
        <taxon>Fungi</taxon>
        <taxon>Dikarya</taxon>
        <taxon>Basidiomycota</taxon>
        <taxon>Agaricomycotina</taxon>
        <taxon>Agaricomycetes</taxon>
        <taxon>Polyporales</taxon>
        <taxon>Grifolaceae</taxon>
        <taxon>Grifola</taxon>
    </lineage>
</organism>
<evidence type="ECO:0000256" key="1">
    <source>
        <dbReference type="SAM" id="MobiDB-lite"/>
    </source>
</evidence>
<evidence type="ECO:0000313" key="2">
    <source>
        <dbReference type="EMBL" id="OBZ72978.1"/>
    </source>
</evidence>